<dbReference type="Gene3D" id="1.10.287.950">
    <property type="entry name" value="Methyl-accepting chemotaxis protein"/>
    <property type="match status" value="1"/>
</dbReference>
<evidence type="ECO:0000256" key="11">
    <source>
        <dbReference type="SAM" id="Phobius"/>
    </source>
</evidence>
<dbReference type="PANTHER" id="PTHR32089">
    <property type="entry name" value="METHYL-ACCEPTING CHEMOTAXIS PROTEIN MCPB"/>
    <property type="match status" value="1"/>
</dbReference>
<evidence type="ECO:0000256" key="5">
    <source>
        <dbReference type="ARBA" id="ARBA00022989"/>
    </source>
</evidence>
<name>A0A2K1P4I3_9BACT</name>
<keyword evidence="4 11" id="KW-0812">Transmembrane</keyword>
<dbReference type="PROSITE" id="PS50111">
    <property type="entry name" value="CHEMOTAXIS_TRANSDUC_2"/>
    <property type="match status" value="1"/>
</dbReference>
<dbReference type="GO" id="GO:0007165">
    <property type="term" value="P:signal transduction"/>
    <property type="evidence" value="ECO:0007669"/>
    <property type="project" value="UniProtKB-KW"/>
</dbReference>
<dbReference type="Pfam" id="PF00672">
    <property type="entry name" value="HAMP"/>
    <property type="match status" value="1"/>
</dbReference>
<feature type="transmembrane region" description="Helical" evidence="11">
    <location>
        <begin position="305"/>
        <end position="327"/>
    </location>
</feature>
<evidence type="ECO:0000256" key="4">
    <source>
        <dbReference type="ARBA" id="ARBA00022692"/>
    </source>
</evidence>
<evidence type="ECO:0000256" key="6">
    <source>
        <dbReference type="ARBA" id="ARBA00023136"/>
    </source>
</evidence>
<evidence type="ECO:0000256" key="7">
    <source>
        <dbReference type="ARBA" id="ARBA00023224"/>
    </source>
</evidence>
<dbReference type="SUPFAM" id="SSF58104">
    <property type="entry name" value="Methyl-accepting chemotaxis protein (MCP) signaling domain"/>
    <property type="match status" value="1"/>
</dbReference>
<dbReference type="CDD" id="cd06225">
    <property type="entry name" value="HAMP"/>
    <property type="match status" value="1"/>
</dbReference>
<feature type="domain" description="Methyl-accepting transducer" evidence="12">
    <location>
        <begin position="400"/>
        <end position="636"/>
    </location>
</feature>
<evidence type="ECO:0000313" key="14">
    <source>
        <dbReference type="EMBL" id="PNR97685.1"/>
    </source>
</evidence>
<dbReference type="Pfam" id="PF00015">
    <property type="entry name" value="MCPsignal"/>
    <property type="match status" value="1"/>
</dbReference>
<organism evidence="14 15">
    <name type="scientific">Petrotoga olearia DSM 13574</name>
    <dbReference type="NCBI Taxonomy" id="1122955"/>
    <lineage>
        <taxon>Bacteria</taxon>
        <taxon>Thermotogati</taxon>
        <taxon>Thermotogota</taxon>
        <taxon>Thermotogae</taxon>
        <taxon>Petrotogales</taxon>
        <taxon>Petrotogaceae</taxon>
        <taxon>Petrotoga</taxon>
    </lineage>
</organism>
<dbReference type="AlphaFoldDB" id="A0A2K1P4I3"/>
<protein>
    <submittedName>
        <fullName evidence="14">Methyl-accepting chemotaxis protein</fullName>
    </submittedName>
</protein>
<accession>A0A2K1P4I3</accession>
<evidence type="ECO:0000256" key="8">
    <source>
        <dbReference type="ARBA" id="ARBA00029447"/>
    </source>
</evidence>
<dbReference type="GO" id="GO:0006935">
    <property type="term" value="P:chemotaxis"/>
    <property type="evidence" value="ECO:0007669"/>
    <property type="project" value="UniProtKB-KW"/>
</dbReference>
<evidence type="ECO:0000256" key="2">
    <source>
        <dbReference type="ARBA" id="ARBA00022475"/>
    </source>
</evidence>
<feature type="domain" description="HAMP" evidence="13">
    <location>
        <begin position="329"/>
        <end position="381"/>
    </location>
</feature>
<dbReference type="PANTHER" id="PTHR32089:SF112">
    <property type="entry name" value="LYSOZYME-LIKE PROTEIN-RELATED"/>
    <property type="match status" value="1"/>
</dbReference>
<dbReference type="Proteomes" id="UP000236434">
    <property type="component" value="Unassembled WGS sequence"/>
</dbReference>
<sequence length="689" mass="76600">MKRISTKIILSSTLLVIAAVTVVSIVSIFRSTSLLEEYSLSGVENLTASLASDLSSQISIIEIVVDNYSDSAFLGFDPFIASFSNAEVIKFLDRAKDVPKNFSQKVEGNVTSFIVFNPDMLRTKELYSLYYIESEDKNLKNEYIKLDDTFNPENKKYQWFFEVRDKEEGVWTDIYFDEYLQSNVITYSVPYFDPEDGTFVGVAGISFPLEYFANLIEKELGYEKAYAYLVDDNFNVISHPLYESGKSIVEEISDYLETINSNTEGTFVERLNGEQFLTSYSKLPNDWILFLNLPQSEIYSEINSLTLLIILITVLGVIVAIVVAYFVGKGISKPIKDFSNVLLKFGEGNLDVEFESKSKDEVGEMARSFSKMRDNLKETIESIKDVSYRVEASSKELKEASQKFKKSGEEVLEEAKNIELISEDSASSVEEITSGIEEIASSAQSLSSAAQELSNSAEMTQSQANKGMESIHNIVKKIEVGVEQSKEAEENVSKLLEKAENIGNIIQTINSITEQTNLLALNAAIEAARAGEAGRGFAVVADEIRKLAEESGKATDEIAKILEDLKKGTNNVNDVTNKTVTTIAEINEEANKVREQFESILGEINGMISGVENVTASSQEQSASTQEMSSSMERIARTVNETSEKIKEIKILMQSQSENAGSLNERAEELEKLSKNLNSAISKFKLSSE</sequence>
<feature type="coiled-coil region" evidence="10">
    <location>
        <begin position="653"/>
        <end position="683"/>
    </location>
</feature>
<dbReference type="OrthoDB" id="43680at2"/>
<evidence type="ECO:0000256" key="9">
    <source>
        <dbReference type="PROSITE-ProRule" id="PRU00284"/>
    </source>
</evidence>
<keyword evidence="3" id="KW-0145">Chemotaxis</keyword>
<keyword evidence="10" id="KW-0175">Coiled coil</keyword>
<dbReference type="InterPro" id="IPR003660">
    <property type="entry name" value="HAMP_dom"/>
</dbReference>
<evidence type="ECO:0000256" key="10">
    <source>
        <dbReference type="SAM" id="Coils"/>
    </source>
</evidence>
<reference evidence="14 15" key="1">
    <citation type="submission" date="2013-12" db="EMBL/GenBank/DDBJ databases">
        <title>Comparative genomics of Petrotoga isolates.</title>
        <authorList>
            <person name="Nesbo C.L."/>
            <person name="Charchuk R."/>
            <person name="Chow K."/>
        </authorList>
    </citation>
    <scope>NUCLEOTIDE SEQUENCE [LARGE SCALE GENOMIC DNA]</scope>
    <source>
        <strain evidence="14 15">DSM 13574</strain>
    </source>
</reference>
<evidence type="ECO:0000259" key="13">
    <source>
        <dbReference type="PROSITE" id="PS50885"/>
    </source>
</evidence>
<keyword evidence="7 9" id="KW-0807">Transducer</keyword>
<keyword evidence="5 11" id="KW-1133">Transmembrane helix</keyword>
<comment type="caution">
    <text evidence="14">The sequence shown here is derived from an EMBL/GenBank/DDBJ whole genome shotgun (WGS) entry which is preliminary data.</text>
</comment>
<evidence type="ECO:0000259" key="12">
    <source>
        <dbReference type="PROSITE" id="PS50111"/>
    </source>
</evidence>
<dbReference type="SMART" id="SM00304">
    <property type="entry name" value="HAMP"/>
    <property type="match status" value="1"/>
</dbReference>
<dbReference type="Pfam" id="PF02743">
    <property type="entry name" value="dCache_1"/>
    <property type="match status" value="1"/>
</dbReference>
<dbReference type="SMART" id="SM00283">
    <property type="entry name" value="MA"/>
    <property type="match status" value="1"/>
</dbReference>
<evidence type="ECO:0000256" key="3">
    <source>
        <dbReference type="ARBA" id="ARBA00022500"/>
    </source>
</evidence>
<keyword evidence="6 11" id="KW-0472">Membrane</keyword>
<keyword evidence="2" id="KW-1003">Cell membrane</keyword>
<dbReference type="PROSITE" id="PS50885">
    <property type="entry name" value="HAMP"/>
    <property type="match status" value="1"/>
</dbReference>
<gene>
    <name evidence="14" type="ORF">X929_02845</name>
</gene>
<evidence type="ECO:0000313" key="15">
    <source>
        <dbReference type="Proteomes" id="UP000236434"/>
    </source>
</evidence>
<dbReference type="Gene3D" id="6.10.340.10">
    <property type="match status" value="1"/>
</dbReference>
<dbReference type="RefSeq" id="WP_103066519.1">
    <property type="nucleotide sequence ID" value="NZ_AZRL01000004.1"/>
</dbReference>
<dbReference type="EMBL" id="AZRL01000004">
    <property type="protein sequence ID" value="PNR97685.1"/>
    <property type="molecule type" value="Genomic_DNA"/>
</dbReference>
<dbReference type="Gene3D" id="3.30.450.20">
    <property type="entry name" value="PAS domain"/>
    <property type="match status" value="1"/>
</dbReference>
<comment type="similarity">
    <text evidence="8">Belongs to the methyl-accepting chemotaxis (MCP) protein family.</text>
</comment>
<dbReference type="InterPro" id="IPR004089">
    <property type="entry name" value="MCPsignal_dom"/>
</dbReference>
<dbReference type="GO" id="GO:0005886">
    <property type="term" value="C:plasma membrane"/>
    <property type="evidence" value="ECO:0007669"/>
    <property type="project" value="UniProtKB-SubCell"/>
</dbReference>
<dbReference type="CDD" id="cd12913">
    <property type="entry name" value="PDC1_MCP_like"/>
    <property type="match status" value="1"/>
</dbReference>
<evidence type="ECO:0000256" key="1">
    <source>
        <dbReference type="ARBA" id="ARBA00004651"/>
    </source>
</evidence>
<proteinExistence type="inferred from homology"/>
<comment type="subcellular location">
    <subcellularLocation>
        <location evidence="1">Cell membrane</location>
        <topology evidence="1">Multi-pass membrane protein</topology>
    </subcellularLocation>
</comment>
<dbReference type="InterPro" id="IPR033479">
    <property type="entry name" value="dCache_1"/>
</dbReference>
<dbReference type="CDD" id="cd11386">
    <property type="entry name" value="MCP_signal"/>
    <property type="match status" value="1"/>
</dbReference>